<organism evidence="1 2">
    <name type="scientific">Allacma fusca</name>
    <dbReference type="NCBI Taxonomy" id="39272"/>
    <lineage>
        <taxon>Eukaryota</taxon>
        <taxon>Metazoa</taxon>
        <taxon>Ecdysozoa</taxon>
        <taxon>Arthropoda</taxon>
        <taxon>Hexapoda</taxon>
        <taxon>Collembola</taxon>
        <taxon>Symphypleona</taxon>
        <taxon>Sminthuridae</taxon>
        <taxon>Allacma</taxon>
    </lineage>
</organism>
<keyword evidence="2" id="KW-1185">Reference proteome</keyword>
<reference evidence="1" key="1">
    <citation type="submission" date="2021-06" db="EMBL/GenBank/DDBJ databases">
        <authorList>
            <person name="Hodson N. C."/>
            <person name="Mongue J. A."/>
            <person name="Jaron S. K."/>
        </authorList>
    </citation>
    <scope>NUCLEOTIDE SEQUENCE</scope>
</reference>
<comment type="caution">
    <text evidence="1">The sequence shown here is derived from an EMBL/GenBank/DDBJ whole genome shotgun (WGS) entry which is preliminary data.</text>
</comment>
<evidence type="ECO:0000313" key="2">
    <source>
        <dbReference type="Proteomes" id="UP000708208"/>
    </source>
</evidence>
<evidence type="ECO:0000313" key="1">
    <source>
        <dbReference type="EMBL" id="CAG7726966.1"/>
    </source>
</evidence>
<proteinExistence type="predicted"/>
<accession>A0A8J2P794</accession>
<feature type="non-terminal residue" evidence="1">
    <location>
        <position position="1"/>
    </location>
</feature>
<dbReference type="EMBL" id="CAJVCH010142469">
    <property type="protein sequence ID" value="CAG7726966.1"/>
    <property type="molecule type" value="Genomic_DNA"/>
</dbReference>
<protein>
    <submittedName>
        <fullName evidence="1">Uncharacterized protein</fullName>
    </submittedName>
</protein>
<sequence length="141" mass="16668">ILVKAKQRIKDRAKELRSSACVAALAEVKRVKKHKTPSKLKKLAKSIAFKENMRKEAWQMHCLESKKQWDQVKAINKEWAEKRYESFAKIELEEKVEEVKYSITKKRIVQPKVKTYQYLPIVSNNLSKKSSCTYGIKKRWK</sequence>
<dbReference type="Proteomes" id="UP000708208">
    <property type="component" value="Unassembled WGS sequence"/>
</dbReference>
<name>A0A8J2P794_9HEXA</name>
<dbReference type="AlphaFoldDB" id="A0A8J2P794"/>
<gene>
    <name evidence="1" type="ORF">AFUS01_LOCUS15841</name>
</gene>